<sequence>MKRPEGIFPYISTPANAERLADAVENTCAQEGVIAPPREAIIEGLASALGDAEIKKLMEYRSSKRGLAPSSYRVVNAGDEKVLLLICDVHGAGVVPWDLNDRAVGAWTPPSEEALQRVAELITAERDVTQAEKNLRYVEMGRDALQRAGTDVTHSAAALATADDQCKEAARVLADARYQRDRVLSSLGNRRPRPLIRAAEQDGEASAAFALSPQSRDVAVHLQRYGSEQLRRSGRRRGYDLEESLAASGQLSRGMCALQEWQIQRPDGETDRLWRMVAVTANNRALARLNIFGVRAEDLVTGMPQPKWQLPNEAADHGLLLLNQREVLNRISHTLNAARSANEANPDHAAYRAAKITTVPAEIVVGCSNPAGLEHVLRALNVDDHLRGVQPYEEDARLIALWAILVDAYANEEMLLSALGDSFPNGRAVDRLEENAVRTALTANGPLDALIPLLPLEEAPTPAALRDVAIRAITALIFPRLSPEPQEKGKSGRRKWRDTGVCWPIVRGALQEPAWSQIRRKDADARTRLWSAAVAQLYLHRGNILAANGLFGASDAKEGFQQDPRSIRQLLLEAEAGDPAAWSTLVDRIIPNLIHAPEPLITPGQGSEAGNKRKGVRRTPTSAVAALKTAFTRKSPTVTRELLIAFAKVLIAHPDATDAPQGPNGATPICYSEQDASDRSPIVPGMVLAPDLKGNPTNIVIDKGWFDDTFPPDAGLSEAPTEEEADEEAEDGDSGTTRLTDGEGTPDPRALLDGLRRELPARIEVAAGIYERAVQGADELLGDFEAARRIRIQLEEEPLSADQRIEWMERLAKLRDMAQASVTALQHAEILILQM</sequence>
<name>A0A3N1CNS5_9ACTN</name>
<protein>
    <submittedName>
        <fullName evidence="2">Uncharacterized protein</fullName>
    </submittedName>
</protein>
<dbReference type="AlphaFoldDB" id="A0A3N1CNS5"/>
<evidence type="ECO:0000256" key="1">
    <source>
        <dbReference type="SAM" id="MobiDB-lite"/>
    </source>
</evidence>
<evidence type="ECO:0000313" key="2">
    <source>
        <dbReference type="EMBL" id="ROO82923.1"/>
    </source>
</evidence>
<proteinExistence type="predicted"/>
<dbReference type="OrthoDB" id="3887965at2"/>
<dbReference type="Proteomes" id="UP000272400">
    <property type="component" value="Unassembled WGS sequence"/>
</dbReference>
<feature type="region of interest" description="Disordered" evidence="1">
    <location>
        <begin position="710"/>
        <end position="748"/>
    </location>
</feature>
<keyword evidence="3" id="KW-1185">Reference proteome</keyword>
<dbReference type="RefSeq" id="WP_123661882.1">
    <property type="nucleotide sequence ID" value="NZ_RJKE01000001.1"/>
</dbReference>
<evidence type="ECO:0000313" key="3">
    <source>
        <dbReference type="Proteomes" id="UP000272400"/>
    </source>
</evidence>
<feature type="compositionally biased region" description="Acidic residues" evidence="1">
    <location>
        <begin position="720"/>
        <end position="733"/>
    </location>
</feature>
<comment type="caution">
    <text evidence="2">The sequence shown here is derived from an EMBL/GenBank/DDBJ whole genome shotgun (WGS) entry which is preliminary data.</text>
</comment>
<reference evidence="2 3" key="1">
    <citation type="submission" date="2018-11" db="EMBL/GenBank/DDBJ databases">
        <title>Sequencing the genomes of 1000 actinobacteria strains.</title>
        <authorList>
            <person name="Klenk H.-P."/>
        </authorList>
    </citation>
    <scope>NUCLEOTIDE SEQUENCE [LARGE SCALE GENOMIC DNA]</scope>
    <source>
        <strain evidence="2 3">DSM 44254</strain>
    </source>
</reference>
<dbReference type="EMBL" id="RJKE01000001">
    <property type="protein sequence ID" value="ROO82923.1"/>
    <property type="molecule type" value="Genomic_DNA"/>
</dbReference>
<gene>
    <name evidence="2" type="ORF">EDD29_0408</name>
</gene>
<accession>A0A3N1CNS5</accession>
<organism evidence="2 3">
    <name type="scientific">Actinocorallia herbida</name>
    <dbReference type="NCBI Taxonomy" id="58109"/>
    <lineage>
        <taxon>Bacteria</taxon>
        <taxon>Bacillati</taxon>
        <taxon>Actinomycetota</taxon>
        <taxon>Actinomycetes</taxon>
        <taxon>Streptosporangiales</taxon>
        <taxon>Thermomonosporaceae</taxon>
        <taxon>Actinocorallia</taxon>
    </lineage>
</organism>